<feature type="domain" description="N-acetyltransferase" evidence="2">
    <location>
        <begin position="165"/>
        <end position="250"/>
    </location>
</feature>
<dbReference type="PROSITE" id="PS51186">
    <property type="entry name" value="GNAT"/>
    <property type="match status" value="1"/>
</dbReference>
<organism evidence="3 4">
    <name type="scientific">Lophiotrema nucula</name>
    <dbReference type="NCBI Taxonomy" id="690887"/>
    <lineage>
        <taxon>Eukaryota</taxon>
        <taxon>Fungi</taxon>
        <taxon>Dikarya</taxon>
        <taxon>Ascomycota</taxon>
        <taxon>Pezizomycotina</taxon>
        <taxon>Dothideomycetes</taxon>
        <taxon>Pleosporomycetidae</taxon>
        <taxon>Pleosporales</taxon>
        <taxon>Lophiotremataceae</taxon>
        <taxon>Lophiotrema</taxon>
    </lineage>
</organism>
<dbReference type="InterPro" id="IPR000182">
    <property type="entry name" value="GNAT_dom"/>
</dbReference>
<evidence type="ECO:0000256" key="1">
    <source>
        <dbReference type="SAM" id="MobiDB-lite"/>
    </source>
</evidence>
<dbReference type="OrthoDB" id="410198at2759"/>
<proteinExistence type="predicted"/>
<dbReference type="Pfam" id="PF00583">
    <property type="entry name" value="Acetyltransf_1"/>
    <property type="match status" value="1"/>
</dbReference>
<evidence type="ECO:0000313" key="4">
    <source>
        <dbReference type="Proteomes" id="UP000799770"/>
    </source>
</evidence>
<dbReference type="Proteomes" id="UP000799770">
    <property type="component" value="Unassembled WGS sequence"/>
</dbReference>
<dbReference type="Gene3D" id="3.40.630.30">
    <property type="match status" value="1"/>
</dbReference>
<dbReference type="InterPro" id="IPR016181">
    <property type="entry name" value="Acyl_CoA_acyltransferase"/>
</dbReference>
<dbReference type="InterPro" id="IPR052523">
    <property type="entry name" value="Trichothecene_AcTrans"/>
</dbReference>
<dbReference type="PANTHER" id="PTHR42791:SF14">
    <property type="entry name" value="N-ACETYLTRANSFERASE DOMAIN-CONTAINING PROTEIN"/>
    <property type="match status" value="1"/>
</dbReference>
<protein>
    <recommendedName>
        <fullName evidence="2">N-acetyltransferase domain-containing protein</fullName>
    </recommendedName>
</protein>
<gene>
    <name evidence="3" type="ORF">BDV96DRAFT_274845</name>
</gene>
<evidence type="ECO:0000259" key="2">
    <source>
        <dbReference type="PROSITE" id="PS51186"/>
    </source>
</evidence>
<evidence type="ECO:0000313" key="3">
    <source>
        <dbReference type="EMBL" id="KAF2120754.1"/>
    </source>
</evidence>
<keyword evidence="4" id="KW-1185">Reference proteome</keyword>
<reference evidence="3" key="1">
    <citation type="journal article" date="2020" name="Stud. Mycol.">
        <title>101 Dothideomycetes genomes: a test case for predicting lifestyles and emergence of pathogens.</title>
        <authorList>
            <person name="Haridas S."/>
            <person name="Albert R."/>
            <person name="Binder M."/>
            <person name="Bloem J."/>
            <person name="Labutti K."/>
            <person name="Salamov A."/>
            <person name="Andreopoulos B."/>
            <person name="Baker S."/>
            <person name="Barry K."/>
            <person name="Bills G."/>
            <person name="Bluhm B."/>
            <person name="Cannon C."/>
            <person name="Castanera R."/>
            <person name="Culley D."/>
            <person name="Daum C."/>
            <person name="Ezra D."/>
            <person name="Gonzalez J."/>
            <person name="Henrissat B."/>
            <person name="Kuo A."/>
            <person name="Liang C."/>
            <person name="Lipzen A."/>
            <person name="Lutzoni F."/>
            <person name="Magnuson J."/>
            <person name="Mondo S."/>
            <person name="Nolan M."/>
            <person name="Ohm R."/>
            <person name="Pangilinan J."/>
            <person name="Park H.-J."/>
            <person name="Ramirez L."/>
            <person name="Alfaro M."/>
            <person name="Sun H."/>
            <person name="Tritt A."/>
            <person name="Yoshinaga Y."/>
            <person name="Zwiers L.-H."/>
            <person name="Turgeon B."/>
            <person name="Goodwin S."/>
            <person name="Spatafora J."/>
            <person name="Crous P."/>
            <person name="Grigoriev I."/>
        </authorList>
    </citation>
    <scope>NUCLEOTIDE SEQUENCE</scope>
    <source>
        <strain evidence="3">CBS 627.86</strain>
    </source>
</reference>
<dbReference type="EMBL" id="ML977313">
    <property type="protein sequence ID" value="KAF2120754.1"/>
    <property type="molecule type" value="Genomic_DNA"/>
</dbReference>
<dbReference type="SUPFAM" id="SSF55729">
    <property type="entry name" value="Acyl-CoA N-acyltransferases (Nat)"/>
    <property type="match status" value="1"/>
</dbReference>
<dbReference type="GO" id="GO:0016747">
    <property type="term" value="F:acyltransferase activity, transferring groups other than amino-acyl groups"/>
    <property type="evidence" value="ECO:0007669"/>
    <property type="project" value="InterPro"/>
</dbReference>
<accession>A0A6A5ZP15</accession>
<feature type="region of interest" description="Disordered" evidence="1">
    <location>
        <begin position="106"/>
        <end position="125"/>
    </location>
</feature>
<dbReference type="PANTHER" id="PTHR42791">
    <property type="entry name" value="GNAT FAMILY ACETYLTRANSFERASE"/>
    <property type="match status" value="1"/>
</dbReference>
<name>A0A6A5ZP15_9PLEO</name>
<sequence>MPLLLSPITPSDTLSWTRIRSKAYLGPTHELIHRGPISEDSILKSAEDRKREIGRQNTWHWKIVDTDLAPSDGDPDDNGGKTIAIAVWSAHNVDLNLDQPLEEQKKVGKGGVVEGSNEPASAPAEGAELLSSFKKDEEPPFLPPEVRIDVLNALFAPIRAAQKEIMGEKPYFILNTLATLQEHARRGAASMLLKWGLDMADELGLETYLDTTPVARRLYERSGFVLVKDIYFDRTPWGGEGTDWYGAMVRKPKASE</sequence>
<dbReference type="AlphaFoldDB" id="A0A6A5ZP15"/>